<protein>
    <submittedName>
        <fullName evidence="5">Uncharacterized protein</fullName>
    </submittedName>
</protein>
<dbReference type="PANTHER" id="PTHR43201:SF5">
    <property type="entry name" value="MEDIUM-CHAIN ACYL-COA LIGASE ACSF2, MITOCHONDRIAL"/>
    <property type="match status" value="1"/>
</dbReference>
<comment type="caution">
    <text evidence="5">The sequence shown here is derived from an EMBL/GenBank/DDBJ whole genome shotgun (WGS) entry which is preliminary data.</text>
</comment>
<evidence type="ECO:0000313" key="6">
    <source>
        <dbReference type="Proteomes" id="UP001189429"/>
    </source>
</evidence>
<accession>A0ABN9VWA4</accession>
<feature type="domain" description="AMP-dependent synthetase/ligase" evidence="3">
    <location>
        <begin position="180"/>
        <end position="374"/>
    </location>
</feature>
<dbReference type="InterPro" id="IPR000873">
    <property type="entry name" value="AMP-dep_synth/lig_dom"/>
</dbReference>
<keyword evidence="2" id="KW-0436">Ligase</keyword>
<sequence length="532" mass="58608">MANVSSVQAERQADRTALTLHGHQSFSFAEFLHRVDKVSSGLADLGFAHGDRLGVWMPNRGEWLELQLATAKLGVILVNVNPDYRLPELEYALNLVACKGLVMVPRLSSDCLGMMQDLCPELASTRGELHSARLPSLRRVVVAGGVAGAGMLEYESLYRAKPALEARTTCDDAINQASTLTHRGILNNAYFLGLTMRYTEQDVVCVPVPLYHCFGCVMGNLSMVVFGCTLVYPSPRFDPLLTLHATVEHHCTSLYGVPTMFIAMLDHPEFSKFKFEVLRTGIMAGALCPVETMSRVIKDMGANEVTIAYGMTETSPVSWQTRIGTPLDLTCTTVGQICPHTECKVVDPEAWTVLPCGEPGELWTAGYLVMSGYWGNPKATAESIIEQDGHRWMRTGDLAVISEAGFCQIVGRIKDMILRGGENIFPKEVEVPLMSHPDILLAEVIGVPDHRLGEQVCAWVRWRGGAPRGAEAAAAAQRIRDFLRERVAHFKVPKYILFKDEFPLTASNKVRKVEVREITAAELGLVRPPSKL</sequence>
<dbReference type="Gene3D" id="3.30.300.30">
    <property type="match status" value="1"/>
</dbReference>
<dbReference type="Proteomes" id="UP001189429">
    <property type="component" value="Unassembled WGS sequence"/>
</dbReference>
<organism evidence="5 6">
    <name type="scientific">Prorocentrum cordatum</name>
    <dbReference type="NCBI Taxonomy" id="2364126"/>
    <lineage>
        <taxon>Eukaryota</taxon>
        <taxon>Sar</taxon>
        <taxon>Alveolata</taxon>
        <taxon>Dinophyceae</taxon>
        <taxon>Prorocentrales</taxon>
        <taxon>Prorocentraceae</taxon>
        <taxon>Prorocentrum</taxon>
    </lineage>
</organism>
<dbReference type="Gene3D" id="3.40.50.980">
    <property type="match status" value="1"/>
</dbReference>
<name>A0ABN9VWA4_9DINO</name>
<evidence type="ECO:0000256" key="2">
    <source>
        <dbReference type="ARBA" id="ARBA00022598"/>
    </source>
</evidence>
<evidence type="ECO:0000259" key="4">
    <source>
        <dbReference type="Pfam" id="PF13193"/>
    </source>
</evidence>
<evidence type="ECO:0000259" key="3">
    <source>
        <dbReference type="Pfam" id="PF00501"/>
    </source>
</evidence>
<evidence type="ECO:0000256" key="1">
    <source>
        <dbReference type="ARBA" id="ARBA00006432"/>
    </source>
</evidence>
<dbReference type="PANTHER" id="PTHR43201">
    <property type="entry name" value="ACYL-COA SYNTHETASE"/>
    <property type="match status" value="1"/>
</dbReference>
<evidence type="ECO:0000313" key="5">
    <source>
        <dbReference type="EMBL" id="CAK0877883.1"/>
    </source>
</evidence>
<gene>
    <name evidence="5" type="ORF">PCOR1329_LOCUS61794</name>
</gene>
<reference evidence="5" key="1">
    <citation type="submission" date="2023-10" db="EMBL/GenBank/DDBJ databases">
        <authorList>
            <person name="Chen Y."/>
            <person name="Shah S."/>
            <person name="Dougan E. K."/>
            <person name="Thang M."/>
            <person name="Chan C."/>
        </authorList>
    </citation>
    <scope>NUCLEOTIDE SEQUENCE [LARGE SCALE GENOMIC DNA]</scope>
</reference>
<dbReference type="InterPro" id="IPR025110">
    <property type="entry name" value="AMP-bd_C"/>
</dbReference>
<dbReference type="Gene3D" id="3.40.50.12780">
    <property type="entry name" value="N-terminal domain of ligase-like"/>
    <property type="match status" value="1"/>
</dbReference>
<dbReference type="Pfam" id="PF00501">
    <property type="entry name" value="AMP-binding"/>
    <property type="match status" value="2"/>
</dbReference>
<feature type="domain" description="AMP-dependent synthetase/ligase" evidence="3">
    <location>
        <begin position="8"/>
        <end position="115"/>
    </location>
</feature>
<proteinExistence type="inferred from homology"/>
<feature type="domain" description="AMP-binding enzyme C-terminal" evidence="4">
    <location>
        <begin position="428"/>
        <end position="509"/>
    </location>
</feature>
<dbReference type="EMBL" id="CAUYUJ010017783">
    <property type="protein sequence ID" value="CAK0877883.1"/>
    <property type="molecule type" value="Genomic_DNA"/>
</dbReference>
<dbReference type="Pfam" id="PF13193">
    <property type="entry name" value="AMP-binding_C"/>
    <property type="match status" value="1"/>
</dbReference>
<dbReference type="InterPro" id="IPR045851">
    <property type="entry name" value="AMP-bd_C_sf"/>
</dbReference>
<comment type="similarity">
    <text evidence="1">Belongs to the ATP-dependent AMP-binding enzyme family.</text>
</comment>
<keyword evidence="6" id="KW-1185">Reference proteome</keyword>
<dbReference type="InterPro" id="IPR042099">
    <property type="entry name" value="ANL_N_sf"/>
</dbReference>
<dbReference type="SUPFAM" id="SSF56801">
    <property type="entry name" value="Acetyl-CoA synthetase-like"/>
    <property type="match status" value="1"/>
</dbReference>